<keyword evidence="2" id="KW-1185">Reference proteome</keyword>
<dbReference type="Pfam" id="PF13279">
    <property type="entry name" value="4HBT_2"/>
    <property type="match status" value="1"/>
</dbReference>
<name>W0ABX3_9SPHN</name>
<reference evidence="1 2" key="1">
    <citation type="submission" date="2013-07" db="EMBL/GenBank/DDBJ databases">
        <title>Completed genome of Sphingomonas sanxanigenens NX02.</title>
        <authorList>
            <person name="Ma T."/>
            <person name="Huang H."/>
            <person name="Wu M."/>
            <person name="Li X."/>
            <person name="Li G."/>
        </authorList>
    </citation>
    <scope>NUCLEOTIDE SEQUENCE [LARGE SCALE GENOMIC DNA]</scope>
    <source>
        <strain evidence="1 2">NX02</strain>
    </source>
</reference>
<dbReference type="eggNOG" id="COG0824">
    <property type="taxonomic scope" value="Bacteria"/>
</dbReference>
<sequence length="136" mass="14665">MTFHTQTVVRFAHVDPAGIVFYPRYFEMLNAAVEDMFGEQIGVDFATMHLDRRIGVPTVNLSVDFHAASRLGDLLDFAIEVEKVGGSSATLNVAVTCAGAPRLSIRVVLVCMDLAAGKSIPWPDDMRPAVTATLAA</sequence>
<dbReference type="RefSeq" id="WP_025292212.1">
    <property type="nucleotide sequence ID" value="NZ_CP006644.1"/>
</dbReference>
<dbReference type="HOGENOM" id="CLU_101141_5_2_5"/>
<dbReference type="KEGG" id="ssan:NX02_11380"/>
<evidence type="ECO:0000313" key="1">
    <source>
        <dbReference type="EMBL" id="AHE53987.1"/>
    </source>
</evidence>
<organism evidence="1 2">
    <name type="scientific">Sphingomonas sanxanigenens DSM 19645 = NX02</name>
    <dbReference type="NCBI Taxonomy" id="1123269"/>
    <lineage>
        <taxon>Bacteria</taxon>
        <taxon>Pseudomonadati</taxon>
        <taxon>Pseudomonadota</taxon>
        <taxon>Alphaproteobacteria</taxon>
        <taxon>Sphingomonadales</taxon>
        <taxon>Sphingomonadaceae</taxon>
        <taxon>Sphingomonas</taxon>
    </lineage>
</organism>
<protein>
    <submittedName>
        <fullName evidence="1">Uncharacterized protein</fullName>
    </submittedName>
</protein>
<dbReference type="EMBL" id="CP006644">
    <property type="protein sequence ID" value="AHE53987.1"/>
    <property type="molecule type" value="Genomic_DNA"/>
</dbReference>
<dbReference type="Gene3D" id="3.10.129.10">
    <property type="entry name" value="Hotdog Thioesterase"/>
    <property type="match status" value="1"/>
</dbReference>
<proteinExistence type="predicted"/>
<dbReference type="InterPro" id="IPR029069">
    <property type="entry name" value="HotDog_dom_sf"/>
</dbReference>
<dbReference type="Proteomes" id="UP000018851">
    <property type="component" value="Chromosome"/>
</dbReference>
<gene>
    <name evidence="1" type="ORF">NX02_11380</name>
</gene>
<dbReference type="PATRIC" id="fig|1123269.5.peg.2210"/>
<evidence type="ECO:0000313" key="2">
    <source>
        <dbReference type="Proteomes" id="UP000018851"/>
    </source>
</evidence>
<dbReference type="AlphaFoldDB" id="W0ABX3"/>
<dbReference type="SUPFAM" id="SSF54637">
    <property type="entry name" value="Thioesterase/thiol ester dehydrase-isomerase"/>
    <property type="match status" value="1"/>
</dbReference>
<dbReference type="STRING" id="1123269.NX02_11380"/>
<dbReference type="OrthoDB" id="7204167at2"/>
<accession>W0ABX3</accession>
<dbReference type="CDD" id="cd00586">
    <property type="entry name" value="4HBT"/>
    <property type="match status" value="1"/>
</dbReference>